<dbReference type="EMBL" id="CP024847">
    <property type="protein sequence ID" value="AUR51032.1"/>
    <property type="molecule type" value="Genomic_DNA"/>
</dbReference>
<organism evidence="6 7">
    <name type="scientific">Aquella oligotrophica</name>
    <dbReference type="NCBI Taxonomy" id="2067065"/>
    <lineage>
        <taxon>Bacteria</taxon>
        <taxon>Pseudomonadati</taxon>
        <taxon>Pseudomonadota</taxon>
        <taxon>Betaproteobacteria</taxon>
        <taxon>Neisseriales</taxon>
        <taxon>Neisseriaceae</taxon>
        <taxon>Aquella</taxon>
    </lineage>
</organism>
<dbReference type="Gene3D" id="2.10.10.20">
    <property type="entry name" value="Carbohydrate-binding module superfamily 5/12"/>
    <property type="match status" value="1"/>
</dbReference>
<reference evidence="7" key="1">
    <citation type="submission" date="2017-11" db="EMBL/GenBank/DDBJ databases">
        <authorList>
            <person name="Chan K.G."/>
            <person name="Lee L.S."/>
        </authorList>
    </citation>
    <scope>NUCLEOTIDE SEQUENCE [LARGE SCALE GENOMIC DNA]</scope>
    <source>
        <strain evidence="7">DSM 100970</strain>
    </source>
</reference>
<feature type="compositionally biased region" description="Pro residues" evidence="3">
    <location>
        <begin position="508"/>
        <end position="534"/>
    </location>
</feature>
<evidence type="ECO:0000256" key="1">
    <source>
        <dbReference type="ARBA" id="ARBA00022729"/>
    </source>
</evidence>
<evidence type="ECO:0000313" key="6">
    <source>
        <dbReference type="EMBL" id="AUR51032.1"/>
    </source>
</evidence>
<dbReference type="CDD" id="cd12215">
    <property type="entry name" value="ChiC_BD"/>
    <property type="match status" value="1"/>
</dbReference>
<dbReference type="GO" id="GO:0030246">
    <property type="term" value="F:carbohydrate binding"/>
    <property type="evidence" value="ECO:0007669"/>
    <property type="project" value="InterPro"/>
</dbReference>
<feature type="domain" description="Chitin-binding type-3" evidence="5">
    <location>
        <begin position="450"/>
        <end position="499"/>
    </location>
</feature>
<dbReference type="AlphaFoldDB" id="A0A2I7N3K6"/>
<evidence type="ECO:0000313" key="7">
    <source>
        <dbReference type="Proteomes" id="UP000236655"/>
    </source>
</evidence>
<proteinExistence type="predicted"/>
<dbReference type="InterPro" id="IPR051024">
    <property type="entry name" value="GlcNAc_Chitin_IntDeg"/>
</dbReference>
<evidence type="ECO:0000256" key="3">
    <source>
        <dbReference type="SAM" id="MobiDB-lite"/>
    </source>
</evidence>
<dbReference type="KEGG" id="nba:CUN60_01500"/>
<gene>
    <name evidence="6" type="ORF">CUN60_01500</name>
</gene>
<evidence type="ECO:0000256" key="4">
    <source>
        <dbReference type="SAM" id="SignalP"/>
    </source>
</evidence>
<dbReference type="InterPro" id="IPR003610">
    <property type="entry name" value="CBM5/12"/>
</dbReference>
<dbReference type="Pfam" id="PF02839">
    <property type="entry name" value="CBM_5_12"/>
    <property type="match status" value="1"/>
</dbReference>
<dbReference type="SUPFAM" id="SSF81296">
    <property type="entry name" value="E set domains"/>
    <property type="match status" value="1"/>
</dbReference>
<dbReference type="SUPFAM" id="SSF51055">
    <property type="entry name" value="Carbohydrate binding domain"/>
    <property type="match status" value="1"/>
</dbReference>
<feature type="chain" id="PRO_5014369531" description="Chitin-binding type-3 domain-containing protein" evidence="4">
    <location>
        <begin position="21"/>
        <end position="593"/>
    </location>
</feature>
<keyword evidence="1 4" id="KW-0732">Signal</keyword>
<dbReference type="GO" id="GO:0005975">
    <property type="term" value="P:carbohydrate metabolic process"/>
    <property type="evidence" value="ECO:0007669"/>
    <property type="project" value="InterPro"/>
</dbReference>
<evidence type="ECO:0000259" key="5">
    <source>
        <dbReference type="SMART" id="SM00495"/>
    </source>
</evidence>
<dbReference type="SMART" id="SM00495">
    <property type="entry name" value="ChtBD3"/>
    <property type="match status" value="2"/>
</dbReference>
<dbReference type="RefSeq" id="WP_102950332.1">
    <property type="nucleotide sequence ID" value="NZ_CP024847.1"/>
</dbReference>
<accession>A0A2I7N3K6</accession>
<keyword evidence="7" id="KW-1185">Reference proteome</keyword>
<dbReference type="InterPro" id="IPR004302">
    <property type="entry name" value="Cellulose/chitin-bd_N"/>
</dbReference>
<dbReference type="PANTHER" id="PTHR34823:SF1">
    <property type="entry name" value="CHITIN-BINDING TYPE-4 DOMAIN-CONTAINING PROTEIN"/>
    <property type="match status" value="1"/>
</dbReference>
<dbReference type="OrthoDB" id="3675244at2"/>
<dbReference type="GO" id="GO:0005576">
    <property type="term" value="C:extracellular region"/>
    <property type="evidence" value="ECO:0007669"/>
    <property type="project" value="InterPro"/>
</dbReference>
<dbReference type="GO" id="GO:0004553">
    <property type="term" value="F:hydrolase activity, hydrolyzing O-glycosyl compounds"/>
    <property type="evidence" value="ECO:0007669"/>
    <property type="project" value="InterPro"/>
</dbReference>
<dbReference type="InterPro" id="IPR036573">
    <property type="entry name" value="CBM_sf_5/12"/>
</dbReference>
<name>A0A2I7N3K6_9NEIS</name>
<protein>
    <recommendedName>
        <fullName evidence="5">Chitin-binding type-3 domain-containing protein</fullName>
    </recommendedName>
</protein>
<feature type="signal peptide" evidence="4">
    <location>
        <begin position="1"/>
        <end position="20"/>
    </location>
</feature>
<evidence type="ECO:0000256" key="2">
    <source>
        <dbReference type="ARBA" id="ARBA00022801"/>
    </source>
</evidence>
<keyword evidence="2" id="KW-0378">Hydrolase</keyword>
<dbReference type="Proteomes" id="UP000236655">
    <property type="component" value="Chromosome"/>
</dbReference>
<dbReference type="Gene3D" id="2.70.50.50">
    <property type="entry name" value="chitin-binding protein cbp21"/>
    <property type="match status" value="1"/>
</dbReference>
<dbReference type="InterPro" id="IPR014756">
    <property type="entry name" value="Ig_E-set"/>
</dbReference>
<feature type="domain" description="Chitin-binding type-3" evidence="5">
    <location>
        <begin position="536"/>
        <end position="589"/>
    </location>
</feature>
<dbReference type="PANTHER" id="PTHR34823">
    <property type="entry name" value="GLCNAC-BINDING PROTEIN A"/>
    <property type="match status" value="1"/>
</dbReference>
<dbReference type="Pfam" id="PF03067">
    <property type="entry name" value="LPMO_10"/>
    <property type="match status" value="1"/>
</dbReference>
<sequence length="593" mass="63290">MKKRIIAVCVSSAISTQVFAHGWQTLPLTRVDYLYQTDRGAVGYEPQSVASNLIAGGSSTYAQITGFSGGPLGFFKKNHAIQNGNLCSNGHAAWSRLLEPLPANKITKVSNGQTVNFAWTKTAAHTPSNHFTFITNYKAGEYNPTPSWQDLHYLSGCDAAGTSKGTDNYNCKLQLANQQLQGKQVIVSIWQRVDPVGENFVSCADVEFDGGGVVVTPSWNAIDSKSWISSISQPKANELVTFKLTKNNSVIASYSLSITANNLSKWDSILAAKVNNDTSLNALAAIGVLNTTTGAVTYDEANQSKDYVYINKGVAESNAVYGYTLTKQNDPNPVTVSWSAVGYKLTDWLQTVKAGDKLSFALNKNGVETDTISNISVTSVANAEQNLATAINNYTFKNSVQVKAGILSNGTVVFNSGGQNQVYVYKSSDSTDEWSYVVRNTPASSECSTVSTWSSTSVYTAGNQVSYDGVIYKARWWTSGNNPAENNGVDGSGKVWGVVSNCSGTTPTPTPTPTPSPTPAPTPTPTPSPTPAPGNYPVYPSGTGSYAAGSIVQGADGNIYECKPWPYTAWCNGASWAYAPGTGSAWQSAWTKR</sequence>
<feature type="region of interest" description="Disordered" evidence="3">
    <location>
        <begin position="500"/>
        <end position="537"/>
    </location>
</feature>